<reference evidence="9 10" key="1">
    <citation type="submission" date="2019-02" db="EMBL/GenBank/DDBJ databases">
        <title>Deep-cultivation of Planctomycetes and their phenomic and genomic characterization uncovers novel biology.</title>
        <authorList>
            <person name="Wiegand S."/>
            <person name="Jogler M."/>
            <person name="Boedeker C."/>
            <person name="Pinto D."/>
            <person name="Vollmers J."/>
            <person name="Rivas-Marin E."/>
            <person name="Kohn T."/>
            <person name="Peeters S.H."/>
            <person name="Heuer A."/>
            <person name="Rast P."/>
            <person name="Oberbeckmann S."/>
            <person name="Bunk B."/>
            <person name="Jeske O."/>
            <person name="Meyerdierks A."/>
            <person name="Storesund J.E."/>
            <person name="Kallscheuer N."/>
            <person name="Luecker S."/>
            <person name="Lage O.M."/>
            <person name="Pohl T."/>
            <person name="Merkel B.J."/>
            <person name="Hornburger P."/>
            <person name="Mueller R.-W."/>
            <person name="Bruemmer F."/>
            <person name="Labrenz M."/>
            <person name="Spormann A.M."/>
            <person name="Op den Camp H."/>
            <person name="Overmann J."/>
            <person name="Amann R."/>
            <person name="Jetten M.S.M."/>
            <person name="Mascher T."/>
            <person name="Medema M.H."/>
            <person name="Devos D.P."/>
            <person name="Kaster A.-K."/>
            <person name="Ovreas L."/>
            <person name="Rohde M."/>
            <person name="Galperin M.Y."/>
            <person name="Jogler C."/>
        </authorList>
    </citation>
    <scope>NUCLEOTIDE SEQUENCE [LARGE SCALE GENOMIC DNA]</scope>
    <source>
        <strain evidence="9 10">TBK1r</strain>
    </source>
</reference>
<dbReference type="EMBL" id="CP036432">
    <property type="protein sequence ID" value="QDV88170.1"/>
    <property type="molecule type" value="Genomic_DNA"/>
</dbReference>
<feature type="domain" description="Threonine/serine exporter-like N-terminal" evidence="7">
    <location>
        <begin position="33"/>
        <end position="271"/>
    </location>
</feature>
<evidence type="ECO:0000256" key="2">
    <source>
        <dbReference type="ARBA" id="ARBA00022692"/>
    </source>
</evidence>
<evidence type="ECO:0000256" key="4">
    <source>
        <dbReference type="ARBA" id="ARBA00023136"/>
    </source>
</evidence>
<feature type="transmembrane region" description="Helical" evidence="6">
    <location>
        <begin position="361"/>
        <end position="380"/>
    </location>
</feature>
<feature type="transmembrane region" description="Helical" evidence="6">
    <location>
        <begin position="288"/>
        <end position="305"/>
    </location>
</feature>
<dbReference type="InterPro" id="IPR051361">
    <property type="entry name" value="ThrE/Ser_Exporter"/>
</dbReference>
<dbReference type="InterPro" id="IPR024528">
    <property type="entry name" value="ThrE_2"/>
</dbReference>
<protein>
    <recommendedName>
        <fullName evidence="11">Threonine/serine exporter family protein</fullName>
    </recommendedName>
</protein>
<feature type="domain" description="Threonine/Serine exporter ThrE" evidence="8">
    <location>
        <begin position="292"/>
        <end position="417"/>
    </location>
</feature>
<dbReference type="Pfam" id="PF12821">
    <property type="entry name" value="ThrE_2"/>
    <property type="match status" value="1"/>
</dbReference>
<keyword evidence="4 6" id="KW-0472">Membrane</keyword>
<comment type="similarity">
    <text evidence="5">Belongs to the ThrE exporter (TC 2.A.79) family.</text>
</comment>
<feature type="transmembrane region" description="Helical" evidence="6">
    <location>
        <begin position="248"/>
        <end position="268"/>
    </location>
</feature>
<keyword evidence="10" id="KW-1185">Reference proteome</keyword>
<evidence type="ECO:0000256" key="1">
    <source>
        <dbReference type="ARBA" id="ARBA00004141"/>
    </source>
</evidence>
<gene>
    <name evidence="9" type="ORF">TBK1r_72020</name>
</gene>
<keyword evidence="3 6" id="KW-1133">Transmembrane helix</keyword>
<keyword evidence="2 6" id="KW-0812">Transmembrane</keyword>
<feature type="transmembrane region" description="Helical" evidence="6">
    <location>
        <begin position="164"/>
        <end position="181"/>
    </location>
</feature>
<proteinExistence type="inferred from homology"/>
<dbReference type="Pfam" id="PF06738">
    <property type="entry name" value="ThrE"/>
    <property type="match status" value="1"/>
</dbReference>
<comment type="subcellular location">
    <subcellularLocation>
        <location evidence="1">Membrane</location>
        <topology evidence="1">Multi-pass membrane protein</topology>
    </subcellularLocation>
</comment>
<organism evidence="9 10">
    <name type="scientific">Stieleria magnilauensis</name>
    <dbReference type="NCBI Taxonomy" id="2527963"/>
    <lineage>
        <taxon>Bacteria</taxon>
        <taxon>Pseudomonadati</taxon>
        <taxon>Planctomycetota</taxon>
        <taxon>Planctomycetia</taxon>
        <taxon>Pirellulales</taxon>
        <taxon>Pirellulaceae</taxon>
        <taxon>Stieleria</taxon>
    </lineage>
</organism>
<feature type="transmembrane region" description="Helical" evidence="6">
    <location>
        <begin position="335"/>
        <end position="354"/>
    </location>
</feature>
<dbReference type="PANTHER" id="PTHR31082:SF4">
    <property type="entry name" value="PHEROMONE-REGULATED MEMBRANE PROTEIN 10"/>
    <property type="match status" value="1"/>
</dbReference>
<evidence type="ECO:0008006" key="11">
    <source>
        <dbReference type="Google" id="ProtNLM"/>
    </source>
</evidence>
<dbReference type="Proteomes" id="UP000318081">
    <property type="component" value="Chromosome"/>
</dbReference>
<evidence type="ECO:0000256" key="6">
    <source>
        <dbReference type="SAM" id="Phobius"/>
    </source>
</evidence>
<evidence type="ECO:0000256" key="5">
    <source>
        <dbReference type="ARBA" id="ARBA00034125"/>
    </source>
</evidence>
<dbReference type="InterPro" id="IPR010619">
    <property type="entry name" value="ThrE-like_N"/>
</dbReference>
<sequence length="424" mass="46285">MISRWAKPRHQRVWRIKTLRMENSQKTPPTQAFLIEAAIMLHRYGTPSHRLERVMGRVADALSIHGEFLYTPTALVISLRDRSGDEMTVVRRVDSGPVNVDKLIRFDQLLSRVDRLEIGTDVAMAELKRIDEATPLYRRPVYISACAVACAAVAVFFGGTPWEIAAAGLIGALVAGIELLHEYWRWESGLLEPLAGVAAATSSLLVAAYLVPIDDRLVTLAGLIILIPGLRLTVALTELAVGHLSAGVARLSGALVSLATLVVGVFLVWRLLDRLHPQLGPRPLPEPYWQWIALALAPIAFAIVFRARWRQWPIISLVSTLGVLASWGIGPQFGIEVGSFCGALSVGCVSNLYARIRDIPALVPLTPGMLILVPGSFGYRSLSALWQHQTLEGVQFGFEMMLVGASLVGGLLVSNVIIPPKRIL</sequence>
<accession>A0ABX5Y1L8</accession>
<evidence type="ECO:0000256" key="3">
    <source>
        <dbReference type="ARBA" id="ARBA00022989"/>
    </source>
</evidence>
<evidence type="ECO:0000313" key="10">
    <source>
        <dbReference type="Proteomes" id="UP000318081"/>
    </source>
</evidence>
<evidence type="ECO:0000313" key="9">
    <source>
        <dbReference type="EMBL" id="QDV88170.1"/>
    </source>
</evidence>
<feature type="transmembrane region" description="Helical" evidence="6">
    <location>
        <begin position="193"/>
        <end position="211"/>
    </location>
</feature>
<feature type="transmembrane region" description="Helical" evidence="6">
    <location>
        <begin position="400"/>
        <end position="418"/>
    </location>
</feature>
<feature type="transmembrane region" description="Helical" evidence="6">
    <location>
        <begin position="217"/>
        <end position="236"/>
    </location>
</feature>
<feature type="transmembrane region" description="Helical" evidence="6">
    <location>
        <begin position="141"/>
        <end position="158"/>
    </location>
</feature>
<dbReference type="PANTHER" id="PTHR31082">
    <property type="entry name" value="PHEROMONE-REGULATED MEMBRANE PROTEIN 10"/>
    <property type="match status" value="1"/>
</dbReference>
<evidence type="ECO:0000259" key="8">
    <source>
        <dbReference type="Pfam" id="PF12821"/>
    </source>
</evidence>
<evidence type="ECO:0000259" key="7">
    <source>
        <dbReference type="Pfam" id="PF06738"/>
    </source>
</evidence>
<name>A0ABX5Y1L8_9BACT</name>
<feature type="transmembrane region" description="Helical" evidence="6">
    <location>
        <begin position="312"/>
        <end position="329"/>
    </location>
</feature>